<dbReference type="Pfam" id="PF10000">
    <property type="entry name" value="ACT_3"/>
    <property type="match status" value="1"/>
</dbReference>
<dbReference type="Proteomes" id="UP000228535">
    <property type="component" value="Unassembled WGS sequence"/>
</dbReference>
<dbReference type="PANTHER" id="PTHR39199">
    <property type="entry name" value="BLR5128 PROTEIN"/>
    <property type="match status" value="1"/>
</dbReference>
<dbReference type="AlphaFoldDB" id="A0A2M9BM95"/>
<proteinExistence type="predicted"/>
<feature type="domain" description="CASTOR ACT" evidence="2">
    <location>
        <begin position="71"/>
        <end position="126"/>
    </location>
</feature>
<dbReference type="EMBL" id="PGFA01000001">
    <property type="protein sequence ID" value="PJJ59061.1"/>
    <property type="molecule type" value="Genomic_DNA"/>
</dbReference>
<dbReference type="InterPro" id="IPR045865">
    <property type="entry name" value="ACT-like_dom_sf"/>
</dbReference>
<dbReference type="OrthoDB" id="517867at2"/>
<reference evidence="3 4" key="1">
    <citation type="submission" date="2017-11" db="EMBL/GenBank/DDBJ databases">
        <title>Genomic Encyclopedia of Archaeal and Bacterial Type Strains, Phase II (KMG-II): From Individual Species to Whole Genera.</title>
        <authorList>
            <person name="Goeker M."/>
        </authorList>
    </citation>
    <scope>NUCLEOTIDE SEQUENCE [LARGE SCALE GENOMIC DNA]</scope>
    <source>
        <strain evidence="3 4">DSM 11115</strain>
    </source>
</reference>
<dbReference type="InterPro" id="IPR027795">
    <property type="entry name" value="CASTOR_ACT_dom"/>
</dbReference>
<dbReference type="Gene3D" id="3.30.2130.10">
    <property type="entry name" value="VC0802-like"/>
    <property type="match status" value="1"/>
</dbReference>
<feature type="domain" description="DUF2241" evidence="1">
    <location>
        <begin position="2"/>
        <end position="69"/>
    </location>
</feature>
<comment type="caution">
    <text evidence="3">The sequence shown here is derived from an EMBL/GenBank/DDBJ whole genome shotgun (WGS) entry which is preliminary data.</text>
</comment>
<dbReference type="Pfam" id="PF13840">
    <property type="entry name" value="ACT_7"/>
    <property type="match status" value="1"/>
</dbReference>
<dbReference type="PANTHER" id="PTHR39199:SF1">
    <property type="entry name" value="BLR5128 PROTEIN"/>
    <property type="match status" value="1"/>
</dbReference>
<evidence type="ECO:0000259" key="2">
    <source>
        <dbReference type="Pfam" id="PF13840"/>
    </source>
</evidence>
<organism evidence="3 4">
    <name type="scientific">Hymenobacter chitinivorans DSM 11115</name>
    <dbReference type="NCBI Taxonomy" id="1121954"/>
    <lineage>
        <taxon>Bacteria</taxon>
        <taxon>Pseudomonadati</taxon>
        <taxon>Bacteroidota</taxon>
        <taxon>Cytophagia</taxon>
        <taxon>Cytophagales</taxon>
        <taxon>Hymenobacteraceae</taxon>
        <taxon>Hymenobacter</taxon>
    </lineage>
</organism>
<protein>
    <submittedName>
        <fullName evidence="3">Uncharacterized protein</fullName>
    </submittedName>
</protein>
<evidence type="ECO:0000259" key="1">
    <source>
        <dbReference type="Pfam" id="PF10000"/>
    </source>
</evidence>
<keyword evidence="4" id="KW-1185">Reference proteome</keyword>
<dbReference type="RefSeq" id="WP_100334797.1">
    <property type="nucleotide sequence ID" value="NZ_PGFA01000001.1"/>
</dbReference>
<accession>A0A2M9BM95</accession>
<sequence length="134" mass="14270">MSGETNLTQLLRTMQPQRQPGTYVFCTVASLAGLDLSECIGTFREAEGTTLILPRAAADQLGLPYSYLAAWLTLTMHSSLEAVGLTAAFAQALARHQISCNVVAAFYHDHIFVADADADKALTVLRQLAATGAA</sequence>
<evidence type="ECO:0000313" key="3">
    <source>
        <dbReference type="EMBL" id="PJJ59061.1"/>
    </source>
</evidence>
<dbReference type="InterPro" id="IPR018717">
    <property type="entry name" value="DUF2241"/>
</dbReference>
<evidence type="ECO:0000313" key="4">
    <source>
        <dbReference type="Proteomes" id="UP000228535"/>
    </source>
</evidence>
<dbReference type="SUPFAM" id="SSF55021">
    <property type="entry name" value="ACT-like"/>
    <property type="match status" value="2"/>
</dbReference>
<gene>
    <name evidence="3" type="ORF">CLV45_0474</name>
</gene>
<name>A0A2M9BM95_9BACT</name>